<reference evidence="1" key="2">
    <citation type="submission" date="2016-06" db="EMBL/GenBank/DDBJ databases">
        <title>The genome of a short-lived fish provides insights into sex chromosome evolution and the genetic control of aging.</title>
        <authorList>
            <person name="Reichwald K."/>
            <person name="Felder M."/>
            <person name="Petzold A."/>
            <person name="Koch P."/>
            <person name="Groth M."/>
            <person name="Platzer M."/>
        </authorList>
    </citation>
    <scope>NUCLEOTIDE SEQUENCE</scope>
    <source>
        <tissue evidence="1">Brain</tissue>
    </source>
</reference>
<accession>A0A1A8IFI3</accession>
<feature type="non-terminal residue" evidence="1">
    <location>
        <position position="166"/>
    </location>
</feature>
<name>A0A1A8IFI3_NOTKU</name>
<protein>
    <submittedName>
        <fullName evidence="1">Uncharacterized protein</fullName>
    </submittedName>
</protein>
<dbReference type="EMBL" id="HAED01008943">
    <property type="protein sequence ID" value="SBQ95155.1"/>
    <property type="molecule type" value="Transcribed_RNA"/>
</dbReference>
<proteinExistence type="predicted"/>
<sequence length="166" mass="17789">MPALTCSPGCDSCLNLTRRVLELDQRITTLQQTQEKRSNSVVILGRTFSATTSAQLADTVPLQHDKVTERGSTIGSLIGLGVPNAHASPATEGDRWFQQGAKPKAPTSSTPVVSGAWEHVFRYRQHVAVALKMLLCLDLSVREFPATAISTLTRLPCSSSGIQSSG</sequence>
<reference evidence="1" key="1">
    <citation type="submission" date="2016-05" db="EMBL/GenBank/DDBJ databases">
        <authorList>
            <person name="Lavstsen T."/>
            <person name="Jespersen J.S."/>
        </authorList>
    </citation>
    <scope>NUCLEOTIDE SEQUENCE</scope>
    <source>
        <tissue evidence="1">Brain</tissue>
    </source>
</reference>
<dbReference type="AlphaFoldDB" id="A0A1A8IFI3"/>
<gene>
    <name evidence="1" type="primary">Nfu_g_1_024736</name>
</gene>
<evidence type="ECO:0000313" key="1">
    <source>
        <dbReference type="EMBL" id="SBQ95155.1"/>
    </source>
</evidence>
<organism evidence="1">
    <name type="scientific">Nothobranchius kuhntae</name>
    <name type="common">Beira killifish</name>
    <dbReference type="NCBI Taxonomy" id="321403"/>
    <lineage>
        <taxon>Eukaryota</taxon>
        <taxon>Metazoa</taxon>
        <taxon>Chordata</taxon>
        <taxon>Craniata</taxon>
        <taxon>Vertebrata</taxon>
        <taxon>Euteleostomi</taxon>
        <taxon>Actinopterygii</taxon>
        <taxon>Neopterygii</taxon>
        <taxon>Teleostei</taxon>
        <taxon>Neoteleostei</taxon>
        <taxon>Acanthomorphata</taxon>
        <taxon>Ovalentaria</taxon>
        <taxon>Atherinomorphae</taxon>
        <taxon>Cyprinodontiformes</taxon>
        <taxon>Nothobranchiidae</taxon>
        <taxon>Nothobranchius</taxon>
    </lineage>
</organism>